<evidence type="ECO:0000256" key="1">
    <source>
        <dbReference type="SAM" id="Phobius"/>
    </source>
</evidence>
<evidence type="ECO:0000313" key="3">
    <source>
        <dbReference type="Proteomes" id="UP000037237"/>
    </source>
</evidence>
<name>A0A0M0BUR7_9ARCH</name>
<dbReference type="PANTHER" id="PTHR42754">
    <property type="entry name" value="ENDOGLUCANASE"/>
    <property type="match status" value="1"/>
</dbReference>
<dbReference type="EMBL" id="LFWU01000075">
    <property type="protein sequence ID" value="KON32189.1"/>
    <property type="molecule type" value="Genomic_DNA"/>
</dbReference>
<dbReference type="Proteomes" id="UP000037237">
    <property type="component" value="Unassembled WGS sequence"/>
</dbReference>
<sequence length="428" mass="48032">MKIKNIKQIIRGWFPTEPKVSNNWSKNKTIITISVLISFSLIVIFIINSSIMVFVGAYHVLWTQNYEGLEAGDVVETSDRGIVFVLHSLGSYQLVNTDESGNLVWNQTYSGTGRRSTSSLIECLDGGLILASRSETNFDDGYHYHWLTKLDNSGNMVWNQTYRSNELREVITVVEVSDGGFALGGQIFPLETNNTLLDSDFWLAKVDKSGNMLWNKTYGGAHGDVCLSLIETSDGGFALAGHTASFGKIFDYWLVKTDRFGNMLWNQTYGEEIHRQPAQQVIETSEGGFVLASTTMQLDGNMDFWFAKTDKNGNLVWKKTYGEENRERLISLVSSSDGGFVLVGNIYEGENEEDDFRNNNFGKGWLVKIDESGNMVWNQTYSDTSFSVGSNTLIGTSDRGYVLLGNKNLTDKTNEVWVAKIEEEPKLR</sequence>
<gene>
    <name evidence="2" type="ORF">AC477_03300</name>
</gene>
<protein>
    <recommendedName>
        <fullName evidence="4">Bulb-type lectin domain-containing protein</fullName>
    </recommendedName>
</protein>
<reference evidence="2 3" key="1">
    <citation type="submission" date="2015-06" db="EMBL/GenBank/DDBJ databases">
        <title>New insights into the roles of widespread benthic archaea in carbon and nitrogen cycling.</title>
        <authorList>
            <person name="Lazar C.S."/>
            <person name="Baker B.J."/>
            <person name="Seitz K.W."/>
            <person name="Hyde A.S."/>
            <person name="Dick G.J."/>
            <person name="Hinrichs K.-U."/>
            <person name="Teske A.P."/>
        </authorList>
    </citation>
    <scope>NUCLEOTIDE SEQUENCE [LARGE SCALE GENOMIC DNA]</scope>
    <source>
        <strain evidence="2">SG8-32-1</strain>
    </source>
</reference>
<accession>A0A0M0BUR7</accession>
<dbReference type="AlphaFoldDB" id="A0A0M0BUR7"/>
<dbReference type="SUPFAM" id="SSF50998">
    <property type="entry name" value="Quinoprotein alcohol dehydrogenase-like"/>
    <property type="match status" value="1"/>
</dbReference>
<evidence type="ECO:0000313" key="2">
    <source>
        <dbReference type="EMBL" id="KON32189.1"/>
    </source>
</evidence>
<organism evidence="2 3">
    <name type="scientific">miscellaneous Crenarchaeota group-1 archaeon SG8-32-1</name>
    <dbReference type="NCBI Taxonomy" id="1685124"/>
    <lineage>
        <taxon>Archaea</taxon>
        <taxon>Candidatus Bathyarchaeota</taxon>
        <taxon>MCG-1</taxon>
    </lineage>
</organism>
<dbReference type="InterPro" id="IPR011047">
    <property type="entry name" value="Quinoprotein_ADH-like_sf"/>
</dbReference>
<feature type="transmembrane region" description="Helical" evidence="1">
    <location>
        <begin position="29"/>
        <end position="62"/>
    </location>
</feature>
<keyword evidence="1" id="KW-0472">Membrane</keyword>
<evidence type="ECO:0008006" key="4">
    <source>
        <dbReference type="Google" id="ProtNLM"/>
    </source>
</evidence>
<dbReference type="PANTHER" id="PTHR42754:SF1">
    <property type="entry name" value="LIPOPROTEIN"/>
    <property type="match status" value="1"/>
</dbReference>
<comment type="caution">
    <text evidence="2">The sequence shown here is derived from an EMBL/GenBank/DDBJ whole genome shotgun (WGS) entry which is preliminary data.</text>
</comment>
<keyword evidence="1" id="KW-0812">Transmembrane</keyword>
<proteinExistence type="predicted"/>
<keyword evidence="1" id="KW-1133">Transmembrane helix</keyword>